<dbReference type="EMBL" id="JBJUIK010000012">
    <property type="protein sequence ID" value="KAL3509674.1"/>
    <property type="molecule type" value="Genomic_DNA"/>
</dbReference>
<dbReference type="Proteomes" id="UP001630127">
    <property type="component" value="Unassembled WGS sequence"/>
</dbReference>
<name>A0ABD2YSC3_9GENT</name>
<comment type="caution">
    <text evidence="1">The sequence shown here is derived from an EMBL/GenBank/DDBJ whole genome shotgun (WGS) entry which is preliminary data.</text>
</comment>
<sequence>MILTLHIFIKWHNYPFLMRLVLSFPSSSLFFIKNHMKVQNSETISILRPIFVILLTSRHFATPSKLILEFLEAKERKTKIVLETQHYSKNPPPSKRTQLIRTIRGGRTLEKLSRKLQQFSPCAKLRFSRLSVPRFL</sequence>
<evidence type="ECO:0000313" key="1">
    <source>
        <dbReference type="EMBL" id="KAL3509674.1"/>
    </source>
</evidence>
<protein>
    <recommendedName>
        <fullName evidence="3">Ribosomal protein S10</fullName>
    </recommendedName>
</protein>
<accession>A0ABD2YSC3</accession>
<gene>
    <name evidence="1" type="ORF">ACH5RR_029075</name>
</gene>
<keyword evidence="2" id="KW-1185">Reference proteome</keyword>
<evidence type="ECO:0000313" key="2">
    <source>
        <dbReference type="Proteomes" id="UP001630127"/>
    </source>
</evidence>
<evidence type="ECO:0008006" key="3">
    <source>
        <dbReference type="Google" id="ProtNLM"/>
    </source>
</evidence>
<organism evidence="1 2">
    <name type="scientific">Cinchona calisaya</name>
    <dbReference type="NCBI Taxonomy" id="153742"/>
    <lineage>
        <taxon>Eukaryota</taxon>
        <taxon>Viridiplantae</taxon>
        <taxon>Streptophyta</taxon>
        <taxon>Embryophyta</taxon>
        <taxon>Tracheophyta</taxon>
        <taxon>Spermatophyta</taxon>
        <taxon>Magnoliopsida</taxon>
        <taxon>eudicotyledons</taxon>
        <taxon>Gunneridae</taxon>
        <taxon>Pentapetalae</taxon>
        <taxon>asterids</taxon>
        <taxon>lamiids</taxon>
        <taxon>Gentianales</taxon>
        <taxon>Rubiaceae</taxon>
        <taxon>Cinchonoideae</taxon>
        <taxon>Cinchoneae</taxon>
        <taxon>Cinchona</taxon>
    </lineage>
</organism>
<dbReference type="AlphaFoldDB" id="A0ABD2YSC3"/>
<proteinExistence type="predicted"/>
<reference evidence="1 2" key="1">
    <citation type="submission" date="2024-11" db="EMBL/GenBank/DDBJ databases">
        <title>A near-complete genome assembly of Cinchona calisaya.</title>
        <authorList>
            <person name="Lian D.C."/>
            <person name="Zhao X.W."/>
            <person name="Wei L."/>
        </authorList>
    </citation>
    <scope>NUCLEOTIDE SEQUENCE [LARGE SCALE GENOMIC DNA]</scope>
    <source>
        <tissue evidence="1">Nenye</tissue>
    </source>
</reference>